<dbReference type="NCBIfam" id="NF002060">
    <property type="entry name" value="PRK00892.1"/>
    <property type="match status" value="1"/>
</dbReference>
<dbReference type="PANTHER" id="PTHR43378:SF2">
    <property type="entry name" value="UDP-3-O-ACYLGLUCOSAMINE N-ACYLTRANSFERASE 1, MITOCHONDRIAL-RELATED"/>
    <property type="match status" value="1"/>
</dbReference>
<evidence type="ECO:0000256" key="7">
    <source>
        <dbReference type="HAMAP-Rule" id="MF_00523"/>
    </source>
</evidence>
<dbReference type="Gene3D" id="3.40.1390.10">
    <property type="entry name" value="MurE/MurF, N-terminal domain"/>
    <property type="match status" value="1"/>
</dbReference>
<evidence type="ECO:0000313" key="11">
    <source>
        <dbReference type="Proteomes" id="UP000215355"/>
    </source>
</evidence>
<dbReference type="InterPro" id="IPR020573">
    <property type="entry name" value="UDP_GlcNAc_AcTrfase_non-rep"/>
</dbReference>
<dbReference type="CDD" id="cd03352">
    <property type="entry name" value="LbH_LpxD"/>
    <property type="match status" value="1"/>
</dbReference>
<gene>
    <name evidence="7 10" type="primary">lpxD</name>
    <name evidence="10" type="ORF">SAMEA4412673_03536</name>
</gene>
<feature type="coiled-coil region" evidence="8">
    <location>
        <begin position="318"/>
        <end position="345"/>
    </location>
</feature>
<organism evidence="10 11">
    <name type="scientific">Sphingobacterium mizutaii</name>
    <dbReference type="NCBI Taxonomy" id="1010"/>
    <lineage>
        <taxon>Bacteria</taxon>
        <taxon>Pseudomonadati</taxon>
        <taxon>Bacteroidota</taxon>
        <taxon>Sphingobacteriia</taxon>
        <taxon>Sphingobacteriales</taxon>
        <taxon>Sphingobacteriaceae</taxon>
        <taxon>Sphingobacterium</taxon>
    </lineage>
</organism>
<dbReference type="Pfam" id="PF04613">
    <property type="entry name" value="LpxD"/>
    <property type="match status" value="1"/>
</dbReference>
<dbReference type="Pfam" id="PF00132">
    <property type="entry name" value="Hexapep"/>
    <property type="match status" value="2"/>
</dbReference>
<comment type="similarity">
    <text evidence="7">Belongs to the transferase hexapeptide repeat family. LpxD subfamily.</text>
</comment>
<evidence type="ECO:0000256" key="4">
    <source>
        <dbReference type="ARBA" id="ARBA00022737"/>
    </source>
</evidence>
<dbReference type="InterPro" id="IPR007691">
    <property type="entry name" value="LpxD"/>
</dbReference>
<keyword evidence="8" id="KW-0175">Coiled coil</keyword>
<evidence type="ECO:0000256" key="2">
    <source>
        <dbReference type="ARBA" id="ARBA00022556"/>
    </source>
</evidence>
<dbReference type="GO" id="GO:0009245">
    <property type="term" value="P:lipid A biosynthetic process"/>
    <property type="evidence" value="ECO:0007669"/>
    <property type="project" value="UniProtKB-UniRule"/>
</dbReference>
<dbReference type="Proteomes" id="UP000215355">
    <property type="component" value="Chromosome 1"/>
</dbReference>
<comment type="subunit">
    <text evidence="7">Homotrimer.</text>
</comment>
<keyword evidence="2 7" id="KW-0441">Lipid A biosynthesis</keyword>
<evidence type="ECO:0000256" key="5">
    <source>
        <dbReference type="ARBA" id="ARBA00023098"/>
    </source>
</evidence>
<feature type="active site" description="Proton acceptor" evidence="7">
    <location>
        <position position="241"/>
    </location>
</feature>
<dbReference type="GO" id="GO:0016410">
    <property type="term" value="F:N-acyltransferase activity"/>
    <property type="evidence" value="ECO:0007669"/>
    <property type="project" value="InterPro"/>
</dbReference>
<evidence type="ECO:0000256" key="1">
    <source>
        <dbReference type="ARBA" id="ARBA00022516"/>
    </source>
</evidence>
<keyword evidence="3 7" id="KW-0808">Transferase</keyword>
<proteinExistence type="inferred from homology"/>
<evidence type="ECO:0000256" key="3">
    <source>
        <dbReference type="ARBA" id="ARBA00022679"/>
    </source>
</evidence>
<comment type="function">
    <text evidence="7">Catalyzes the N-acylation of UDP-3-O-acylglucosamine using 3-hydroxyacyl-ACP as the acyl donor. Is involved in the biosynthesis of lipid A, a phosphorylated glycolipid that anchors the lipopolysaccharide to the outer membrane of the cell.</text>
</comment>
<keyword evidence="6 7" id="KW-0012">Acyltransferase</keyword>
<comment type="catalytic activity">
    <reaction evidence="7">
        <text>a UDP-3-O-[(3R)-3-hydroxyacyl]-alpha-D-glucosamine + a (3R)-hydroxyacyl-[ACP] = a UDP-2-N,3-O-bis[(3R)-3-hydroxyacyl]-alpha-D-glucosamine + holo-[ACP] + H(+)</text>
        <dbReference type="Rhea" id="RHEA:53836"/>
        <dbReference type="Rhea" id="RHEA-COMP:9685"/>
        <dbReference type="Rhea" id="RHEA-COMP:9945"/>
        <dbReference type="ChEBI" id="CHEBI:15378"/>
        <dbReference type="ChEBI" id="CHEBI:64479"/>
        <dbReference type="ChEBI" id="CHEBI:78827"/>
        <dbReference type="ChEBI" id="CHEBI:137740"/>
        <dbReference type="ChEBI" id="CHEBI:137748"/>
        <dbReference type="EC" id="2.3.1.191"/>
    </reaction>
</comment>
<dbReference type="AlphaFoldDB" id="A0AAJ5C1S6"/>
<dbReference type="NCBIfam" id="TIGR01853">
    <property type="entry name" value="lipid_A_lpxD"/>
    <property type="match status" value="1"/>
</dbReference>
<evidence type="ECO:0000256" key="8">
    <source>
        <dbReference type="SAM" id="Coils"/>
    </source>
</evidence>
<dbReference type="Gene3D" id="2.160.10.10">
    <property type="entry name" value="Hexapeptide repeat proteins"/>
    <property type="match status" value="1"/>
</dbReference>
<evidence type="ECO:0000256" key="6">
    <source>
        <dbReference type="ARBA" id="ARBA00023315"/>
    </source>
</evidence>
<evidence type="ECO:0000313" key="10">
    <source>
        <dbReference type="EMBL" id="SNV59680.1"/>
    </source>
</evidence>
<feature type="domain" description="UDP-3-O-[3-hydroxymyristoyl] glucosamine N-acyltransferase non-repeat region" evidence="9">
    <location>
        <begin position="23"/>
        <end position="90"/>
    </location>
</feature>
<dbReference type="GO" id="GO:0103118">
    <property type="term" value="F:UDP-3-O-[(3R)-3-hydroxyacyl]-glucosamine N-acyltransferase activity"/>
    <property type="evidence" value="ECO:0007669"/>
    <property type="project" value="UniProtKB-EC"/>
</dbReference>
<dbReference type="HAMAP" id="MF_00523">
    <property type="entry name" value="LpxD"/>
    <property type="match status" value="1"/>
</dbReference>
<dbReference type="KEGG" id="smiz:4412673_03536"/>
<keyword evidence="5 7" id="KW-0443">Lipid metabolism</keyword>
<dbReference type="InterPro" id="IPR011004">
    <property type="entry name" value="Trimer_LpxA-like_sf"/>
</dbReference>
<dbReference type="EC" id="2.3.1.191" evidence="7"/>
<protein>
    <recommendedName>
        <fullName evidence="7">UDP-3-O-acylglucosamine N-acyltransferase</fullName>
        <ecNumber evidence="7">2.3.1.191</ecNumber>
    </recommendedName>
</protein>
<name>A0AAJ5C1S6_9SPHI</name>
<keyword evidence="1 7" id="KW-0444">Lipid biosynthesis</keyword>
<dbReference type="InterPro" id="IPR018357">
    <property type="entry name" value="Hexapep_transf_CS"/>
</dbReference>
<keyword evidence="4 7" id="KW-0677">Repeat</keyword>
<dbReference type="PANTHER" id="PTHR43378">
    <property type="entry name" value="UDP-3-O-ACYLGLUCOSAMINE N-ACYLTRANSFERASE"/>
    <property type="match status" value="1"/>
</dbReference>
<dbReference type="GO" id="GO:0016020">
    <property type="term" value="C:membrane"/>
    <property type="evidence" value="ECO:0007669"/>
    <property type="project" value="GOC"/>
</dbReference>
<comment type="pathway">
    <text evidence="7">Bacterial outer membrane biogenesis; LPS lipid A biosynthesis.</text>
</comment>
<dbReference type="PROSITE" id="PS00101">
    <property type="entry name" value="HEXAPEP_TRANSFERASES"/>
    <property type="match status" value="1"/>
</dbReference>
<sequence length="345" mass="37560">MQFTAEQIATLLKGQVEGNPETLVDQLSKIEEAGPKSLTFLANPKYEHFIYDTEAGIIVINEDLTLQKAVKSTLIRVKNAYTAFTELLKLYDEMRNDRSGIDEQVYIHESSSIGQNPYIGAFSYIGKNVVIGNQVKIYPQVYIADDVKIGDNSVLLPGVKVYKDCIIGNRVIIHAGSVIGSDGFGFAPKEDGSYEKIPQIGNVIIEDDVEIGANTVIDRATLGSTRILKGVKLDNLIQIAHNVEVGSNTVIAAQTGISGSTKIGENVVLGGQVGVVGHISIAKGSQVQAQSGINRSILEENKKWGGSPAFPYSNELRSQVLYSKLPELEKRIAELERQLNQKNNS</sequence>
<dbReference type="Pfam" id="PF14602">
    <property type="entry name" value="Hexapep_2"/>
    <property type="match status" value="1"/>
</dbReference>
<dbReference type="InterPro" id="IPR001451">
    <property type="entry name" value="Hexapep"/>
</dbReference>
<evidence type="ECO:0000259" key="9">
    <source>
        <dbReference type="Pfam" id="PF04613"/>
    </source>
</evidence>
<dbReference type="RefSeq" id="WP_093101090.1">
    <property type="nucleotide sequence ID" value="NZ_DAMBSL010000001.1"/>
</dbReference>
<dbReference type="SUPFAM" id="SSF51161">
    <property type="entry name" value="Trimeric LpxA-like enzymes"/>
    <property type="match status" value="1"/>
</dbReference>
<dbReference type="EMBL" id="LT906468">
    <property type="protein sequence ID" value="SNV59680.1"/>
    <property type="molecule type" value="Genomic_DNA"/>
</dbReference>
<accession>A0AAJ5C1S6</accession>
<reference evidence="10 11" key="1">
    <citation type="submission" date="2017-06" db="EMBL/GenBank/DDBJ databases">
        <authorList>
            <consortium name="Pathogen Informatics"/>
        </authorList>
    </citation>
    <scope>NUCLEOTIDE SEQUENCE [LARGE SCALE GENOMIC DNA]</scope>
    <source>
        <strain evidence="10 11">NCTC12149</strain>
    </source>
</reference>